<keyword evidence="1" id="KW-0732">Signal</keyword>
<comment type="caution">
    <text evidence="2">The sequence shown here is derived from an EMBL/GenBank/DDBJ whole genome shotgun (WGS) entry which is preliminary data.</text>
</comment>
<dbReference type="RefSeq" id="WP_135602357.1">
    <property type="nucleotide sequence ID" value="NZ_RQFK01000026.1"/>
</dbReference>
<evidence type="ECO:0000313" key="2">
    <source>
        <dbReference type="EMBL" id="TGK82540.1"/>
    </source>
</evidence>
<gene>
    <name evidence="2" type="ORF">EHQ24_14970</name>
</gene>
<dbReference type="OrthoDB" id="342105at2"/>
<dbReference type="Proteomes" id="UP000298009">
    <property type="component" value="Unassembled WGS sequence"/>
</dbReference>
<sequence>MLQNSSINVSRKFITILLSLAVIISCRSSADFDHYYPGINQNSFYITNYRIPDFYNKHKIIINDNIIHLGPGIIFPAEVKGGYLNQKEIIENFYKTSICESILNSDPNNVYTFEYNFENPAEENRLLYAFSILSIYLIPNTKSVTYTLTTKYSINNVVRKEYTNTKIVKFFDWLPLAPYALFVEPYKEKESYLFYLLMKETNKKIEKDFFR</sequence>
<accession>A0A4R9I901</accession>
<organism evidence="2 3">
    <name type="scientific">Leptospira noumeaensis</name>
    <dbReference type="NCBI Taxonomy" id="2484964"/>
    <lineage>
        <taxon>Bacteria</taxon>
        <taxon>Pseudomonadati</taxon>
        <taxon>Spirochaetota</taxon>
        <taxon>Spirochaetia</taxon>
        <taxon>Leptospirales</taxon>
        <taxon>Leptospiraceae</taxon>
        <taxon>Leptospira</taxon>
    </lineage>
</organism>
<protein>
    <recommendedName>
        <fullName evidence="4">Lipoprotein</fullName>
    </recommendedName>
</protein>
<keyword evidence="3" id="KW-1185">Reference proteome</keyword>
<feature type="chain" id="PRO_5020511120" description="Lipoprotein" evidence="1">
    <location>
        <begin position="31"/>
        <end position="211"/>
    </location>
</feature>
<name>A0A4R9I901_9LEPT</name>
<reference evidence="2" key="1">
    <citation type="journal article" date="2019" name="PLoS Negl. Trop. Dis.">
        <title>Revisiting the worldwide diversity of Leptospira species in the environment.</title>
        <authorList>
            <person name="Vincent A.T."/>
            <person name="Schiettekatte O."/>
            <person name="Bourhy P."/>
            <person name="Veyrier F.J."/>
            <person name="Picardeau M."/>
        </authorList>
    </citation>
    <scope>NUCLEOTIDE SEQUENCE [LARGE SCALE GENOMIC DNA]</scope>
    <source>
        <strain evidence="2">201800287</strain>
    </source>
</reference>
<feature type="signal peptide" evidence="1">
    <location>
        <begin position="1"/>
        <end position="30"/>
    </location>
</feature>
<dbReference type="AlphaFoldDB" id="A0A4R9I901"/>
<evidence type="ECO:0008006" key="4">
    <source>
        <dbReference type="Google" id="ProtNLM"/>
    </source>
</evidence>
<dbReference type="EMBL" id="RQFK01000026">
    <property type="protein sequence ID" value="TGK82540.1"/>
    <property type="molecule type" value="Genomic_DNA"/>
</dbReference>
<evidence type="ECO:0000313" key="3">
    <source>
        <dbReference type="Proteomes" id="UP000298009"/>
    </source>
</evidence>
<proteinExistence type="predicted"/>
<evidence type="ECO:0000256" key="1">
    <source>
        <dbReference type="SAM" id="SignalP"/>
    </source>
</evidence>